<evidence type="ECO:0000313" key="1">
    <source>
        <dbReference type="EMBL" id="RAH47827.1"/>
    </source>
</evidence>
<accession>A0ACD1GF64</accession>
<keyword evidence="2" id="KW-1185">Reference proteome</keyword>
<name>A0ACD1GF64_9EURO</name>
<organism evidence="1 2">
    <name type="scientific">Aspergillus brunneoviolaceus CBS 621.78</name>
    <dbReference type="NCBI Taxonomy" id="1450534"/>
    <lineage>
        <taxon>Eukaryota</taxon>
        <taxon>Fungi</taxon>
        <taxon>Dikarya</taxon>
        <taxon>Ascomycota</taxon>
        <taxon>Pezizomycotina</taxon>
        <taxon>Eurotiomycetes</taxon>
        <taxon>Eurotiomycetidae</taxon>
        <taxon>Eurotiales</taxon>
        <taxon>Aspergillaceae</taxon>
        <taxon>Aspergillus</taxon>
        <taxon>Aspergillus subgen. Circumdati</taxon>
    </lineage>
</organism>
<evidence type="ECO:0000313" key="2">
    <source>
        <dbReference type="Proteomes" id="UP000249057"/>
    </source>
</evidence>
<proteinExistence type="predicted"/>
<protein>
    <submittedName>
        <fullName evidence="1">Uncharacterized protein</fullName>
    </submittedName>
</protein>
<sequence>MADPVAEHLALIWFGLGSAGPVNWLLCAVSNMLWKNTKGDIQYLFLPRAPYTSSRHPSHAMPGTLIYPHAIHPAQTICKIPIAILSEEHERKVPKRTKHNNPPPPSLIKPIQTPTLHRPILSSLSIRNRSRAEPLQDEVPLVWSLAGYTMLDQPDSTRRLAAKALQHIGDTGADDERYTPIYHSEQRAQCPRTMIRSQLQQKGHPDKL</sequence>
<reference evidence="1" key="1">
    <citation type="submission" date="2018-02" db="EMBL/GenBank/DDBJ databases">
        <title>The genomes of Aspergillus section Nigri reveals drivers in fungal speciation.</title>
        <authorList>
            <consortium name="DOE Joint Genome Institute"/>
            <person name="Vesth T.C."/>
            <person name="Nybo J."/>
            <person name="Theobald S."/>
            <person name="Brandl J."/>
            <person name="Frisvad J.C."/>
            <person name="Nielsen K.F."/>
            <person name="Lyhne E.K."/>
            <person name="Kogle M.E."/>
            <person name="Kuo A."/>
            <person name="Riley R."/>
            <person name="Clum A."/>
            <person name="Nolan M."/>
            <person name="Lipzen A."/>
            <person name="Salamov A."/>
            <person name="Henrissat B."/>
            <person name="Wiebenga A."/>
            <person name="De vries R.P."/>
            <person name="Grigoriev I.V."/>
            <person name="Mortensen U.H."/>
            <person name="Andersen M.R."/>
            <person name="Baker S.E."/>
        </authorList>
    </citation>
    <scope>NUCLEOTIDE SEQUENCE</scope>
    <source>
        <strain evidence="1">CBS 621.78</strain>
    </source>
</reference>
<gene>
    <name evidence="1" type="ORF">BO95DRAFT_429880</name>
</gene>
<dbReference type="Proteomes" id="UP000249057">
    <property type="component" value="Unassembled WGS sequence"/>
</dbReference>
<dbReference type="EMBL" id="KZ825327">
    <property type="protein sequence ID" value="RAH47827.1"/>
    <property type="molecule type" value="Genomic_DNA"/>
</dbReference>